<dbReference type="HOGENOM" id="CLU_000288_57_30_1"/>
<name>K1P9N0_MAGGI</name>
<accession>K1P9N0</accession>
<dbReference type="Pfam" id="PF00400">
    <property type="entry name" value="WD40"/>
    <property type="match status" value="3"/>
</dbReference>
<dbReference type="SMART" id="SM00320">
    <property type="entry name" value="WD40"/>
    <property type="match status" value="3"/>
</dbReference>
<sequence length="133" mass="14651">SARVWKTKSGTLVTGICHSEKITCMCCDIRDKYLVTGSEDKSCKVWDLTTGKLTQVLVEHSTCVIKVTIKSDSSTVISGASDGCIMVWEVSSGECIHKLNTHTSCITSLKFLSNEQFVISCKIYYSSLTFSTF</sequence>
<dbReference type="InterPro" id="IPR036322">
    <property type="entry name" value="WD40_repeat_dom_sf"/>
</dbReference>
<reference evidence="1" key="1">
    <citation type="journal article" date="2012" name="Nature">
        <title>The oyster genome reveals stress adaptation and complexity of shell formation.</title>
        <authorList>
            <person name="Zhang G."/>
            <person name="Fang X."/>
            <person name="Guo X."/>
            <person name="Li L."/>
            <person name="Luo R."/>
            <person name="Xu F."/>
            <person name="Yang P."/>
            <person name="Zhang L."/>
            <person name="Wang X."/>
            <person name="Qi H."/>
            <person name="Xiong Z."/>
            <person name="Que H."/>
            <person name="Xie Y."/>
            <person name="Holland P.W."/>
            <person name="Paps J."/>
            <person name="Zhu Y."/>
            <person name="Wu F."/>
            <person name="Chen Y."/>
            <person name="Wang J."/>
            <person name="Peng C."/>
            <person name="Meng J."/>
            <person name="Yang L."/>
            <person name="Liu J."/>
            <person name="Wen B."/>
            <person name="Zhang N."/>
            <person name="Huang Z."/>
            <person name="Zhu Q."/>
            <person name="Feng Y."/>
            <person name="Mount A."/>
            <person name="Hedgecock D."/>
            <person name="Xu Z."/>
            <person name="Liu Y."/>
            <person name="Domazet-Loso T."/>
            <person name="Du Y."/>
            <person name="Sun X."/>
            <person name="Zhang S."/>
            <person name="Liu B."/>
            <person name="Cheng P."/>
            <person name="Jiang X."/>
            <person name="Li J."/>
            <person name="Fan D."/>
            <person name="Wang W."/>
            <person name="Fu W."/>
            <person name="Wang T."/>
            <person name="Wang B."/>
            <person name="Zhang J."/>
            <person name="Peng Z."/>
            <person name="Li Y."/>
            <person name="Li N."/>
            <person name="Wang J."/>
            <person name="Chen M."/>
            <person name="He Y."/>
            <person name="Tan F."/>
            <person name="Song X."/>
            <person name="Zheng Q."/>
            <person name="Huang R."/>
            <person name="Yang H."/>
            <person name="Du X."/>
            <person name="Chen L."/>
            <person name="Yang M."/>
            <person name="Gaffney P.M."/>
            <person name="Wang S."/>
            <person name="Luo L."/>
            <person name="She Z."/>
            <person name="Ming Y."/>
            <person name="Huang W."/>
            <person name="Zhang S."/>
            <person name="Huang B."/>
            <person name="Zhang Y."/>
            <person name="Qu T."/>
            <person name="Ni P."/>
            <person name="Miao G."/>
            <person name="Wang J."/>
            <person name="Wang Q."/>
            <person name="Steinberg C.E."/>
            <person name="Wang H."/>
            <person name="Li N."/>
            <person name="Qian L."/>
            <person name="Zhang G."/>
            <person name="Li Y."/>
            <person name="Yang H."/>
            <person name="Liu X."/>
            <person name="Wang J."/>
            <person name="Yin Y."/>
            <person name="Wang J."/>
        </authorList>
    </citation>
    <scope>NUCLEOTIDE SEQUENCE [LARGE SCALE GENOMIC DNA]</scope>
    <source>
        <strain evidence="1">05x7-T-G4-1.051#20</strain>
    </source>
</reference>
<dbReference type="Gene3D" id="2.130.10.10">
    <property type="entry name" value="YVTN repeat-like/Quinoprotein amine dehydrogenase"/>
    <property type="match status" value="1"/>
</dbReference>
<dbReference type="InterPro" id="IPR019775">
    <property type="entry name" value="WD40_repeat_CS"/>
</dbReference>
<gene>
    <name evidence="1" type="ORF">CGI_10015585</name>
</gene>
<dbReference type="AlphaFoldDB" id="K1P9N0"/>
<dbReference type="InterPro" id="IPR015943">
    <property type="entry name" value="WD40/YVTN_repeat-like_dom_sf"/>
</dbReference>
<dbReference type="EMBL" id="JH823239">
    <property type="protein sequence ID" value="EKC18093.1"/>
    <property type="molecule type" value="Genomic_DNA"/>
</dbReference>
<dbReference type="PANTHER" id="PTHR19848:SF8">
    <property type="entry name" value="F-BOX AND WD REPEAT DOMAIN CONTAINING 7"/>
    <property type="match status" value="1"/>
</dbReference>
<proteinExistence type="predicted"/>
<evidence type="ECO:0000313" key="1">
    <source>
        <dbReference type="EMBL" id="EKC18093.1"/>
    </source>
</evidence>
<dbReference type="PROSITE" id="PS50294">
    <property type="entry name" value="WD_REPEATS_REGION"/>
    <property type="match status" value="1"/>
</dbReference>
<dbReference type="InParanoid" id="K1P9N0"/>
<protein>
    <submittedName>
        <fullName evidence="1">Uncharacterized protein</fullName>
    </submittedName>
</protein>
<feature type="non-terminal residue" evidence="1">
    <location>
        <position position="1"/>
    </location>
</feature>
<dbReference type="PANTHER" id="PTHR19848">
    <property type="entry name" value="WD40 REPEAT PROTEIN"/>
    <property type="match status" value="1"/>
</dbReference>
<dbReference type="InterPro" id="IPR001680">
    <property type="entry name" value="WD40_rpt"/>
</dbReference>
<dbReference type="PROSITE" id="PS00678">
    <property type="entry name" value="WD_REPEATS_1"/>
    <property type="match status" value="2"/>
</dbReference>
<dbReference type="SUPFAM" id="SSF50978">
    <property type="entry name" value="WD40 repeat-like"/>
    <property type="match status" value="1"/>
</dbReference>
<organism evidence="1">
    <name type="scientific">Magallana gigas</name>
    <name type="common">Pacific oyster</name>
    <name type="synonym">Crassostrea gigas</name>
    <dbReference type="NCBI Taxonomy" id="29159"/>
    <lineage>
        <taxon>Eukaryota</taxon>
        <taxon>Metazoa</taxon>
        <taxon>Spiralia</taxon>
        <taxon>Lophotrochozoa</taxon>
        <taxon>Mollusca</taxon>
        <taxon>Bivalvia</taxon>
        <taxon>Autobranchia</taxon>
        <taxon>Pteriomorphia</taxon>
        <taxon>Ostreida</taxon>
        <taxon>Ostreoidea</taxon>
        <taxon>Ostreidae</taxon>
        <taxon>Magallana</taxon>
    </lineage>
</organism>
<dbReference type="PROSITE" id="PS50082">
    <property type="entry name" value="WD_REPEATS_2"/>
    <property type="match status" value="2"/>
</dbReference>